<keyword evidence="1" id="KW-0472">Membrane</keyword>
<gene>
    <name evidence="3" type="ORF">SAMN06297251_12932</name>
</gene>
<protein>
    <recommendedName>
        <fullName evidence="2">DUF1206 domain-containing protein</fullName>
    </recommendedName>
</protein>
<feature type="domain" description="DUF1206" evidence="2">
    <location>
        <begin position="15"/>
        <end position="82"/>
    </location>
</feature>
<evidence type="ECO:0000256" key="1">
    <source>
        <dbReference type="SAM" id="Phobius"/>
    </source>
</evidence>
<feature type="transmembrane region" description="Helical" evidence="1">
    <location>
        <begin position="140"/>
        <end position="161"/>
    </location>
</feature>
<dbReference type="InterPro" id="IPR009597">
    <property type="entry name" value="DUF1206"/>
</dbReference>
<dbReference type="EMBL" id="FWXR01000029">
    <property type="protein sequence ID" value="SMD11298.1"/>
    <property type="molecule type" value="Genomic_DNA"/>
</dbReference>
<name>A0A1W2EQA1_9HYPH</name>
<feature type="transmembrane region" description="Helical" evidence="1">
    <location>
        <begin position="58"/>
        <end position="81"/>
    </location>
</feature>
<feature type="transmembrane region" description="Helical" evidence="1">
    <location>
        <begin position="230"/>
        <end position="251"/>
    </location>
</feature>
<accession>A0A1W2EQA1</accession>
<keyword evidence="1" id="KW-0812">Transmembrane</keyword>
<dbReference type="RefSeq" id="WP_084412614.1">
    <property type="nucleotide sequence ID" value="NZ_FWXR01000029.1"/>
</dbReference>
<dbReference type="AlphaFoldDB" id="A0A1W2EQA1"/>
<evidence type="ECO:0000313" key="4">
    <source>
        <dbReference type="Proteomes" id="UP000192656"/>
    </source>
</evidence>
<sequence>MGKTDLSWAVPVMRAGYAGRGIVYLVVAGFSLYAIWRGGQAKGTQSALHQLETTAGGYVILTLIFLGMLAYALWRVVAAFYDLECRGNDAKGLVARTGMIITGLLHLSIGFLAFSLVFTSGGSGGSSIPSWVASIMALPGGRWIIAGGGAIIIGAGIHYAIKGWKEKYRQFLQANHFTLHWNPALKAGLLAQGVVIAVVGLLFVFAAWHANPSEAGGTEEAFSWLTHQPYGWALIAAVCIGLLGFSLFCFVNAAYRIVPRVTGDDIETVAARLEAKARQATS</sequence>
<feature type="transmembrane region" description="Helical" evidence="1">
    <location>
        <begin position="189"/>
        <end position="210"/>
    </location>
</feature>
<feature type="transmembrane region" description="Helical" evidence="1">
    <location>
        <begin position="93"/>
        <end position="120"/>
    </location>
</feature>
<dbReference type="OrthoDB" id="5702018at2"/>
<dbReference type="STRING" id="937218.SAMN06297251_12932"/>
<feature type="domain" description="DUF1206" evidence="2">
    <location>
        <begin position="187"/>
        <end position="256"/>
    </location>
</feature>
<keyword evidence="1" id="KW-1133">Transmembrane helix</keyword>
<evidence type="ECO:0000313" key="3">
    <source>
        <dbReference type="EMBL" id="SMD11298.1"/>
    </source>
</evidence>
<evidence type="ECO:0000259" key="2">
    <source>
        <dbReference type="Pfam" id="PF06724"/>
    </source>
</evidence>
<reference evidence="3 4" key="1">
    <citation type="submission" date="2017-04" db="EMBL/GenBank/DDBJ databases">
        <authorList>
            <person name="Afonso C.L."/>
            <person name="Miller P.J."/>
            <person name="Scott M.A."/>
            <person name="Spackman E."/>
            <person name="Goraichik I."/>
            <person name="Dimitrov K.M."/>
            <person name="Suarez D.L."/>
            <person name="Swayne D.E."/>
        </authorList>
    </citation>
    <scope>NUCLEOTIDE SEQUENCE [LARGE SCALE GENOMIC DNA]</scope>
    <source>
        <strain evidence="3 4">CGMCC 1.10972</strain>
    </source>
</reference>
<feature type="domain" description="DUF1206" evidence="2">
    <location>
        <begin position="98"/>
        <end position="165"/>
    </location>
</feature>
<organism evidence="3 4">
    <name type="scientific">Fulvimarina manganoxydans</name>
    <dbReference type="NCBI Taxonomy" id="937218"/>
    <lineage>
        <taxon>Bacteria</taxon>
        <taxon>Pseudomonadati</taxon>
        <taxon>Pseudomonadota</taxon>
        <taxon>Alphaproteobacteria</taxon>
        <taxon>Hyphomicrobiales</taxon>
        <taxon>Aurantimonadaceae</taxon>
        <taxon>Fulvimarina</taxon>
    </lineage>
</organism>
<dbReference type="Proteomes" id="UP000192656">
    <property type="component" value="Unassembled WGS sequence"/>
</dbReference>
<proteinExistence type="predicted"/>
<dbReference type="Pfam" id="PF06724">
    <property type="entry name" value="DUF1206"/>
    <property type="match status" value="3"/>
</dbReference>
<feature type="transmembrane region" description="Helical" evidence="1">
    <location>
        <begin position="21"/>
        <end position="38"/>
    </location>
</feature>
<keyword evidence="4" id="KW-1185">Reference proteome</keyword>